<reference evidence="1" key="1">
    <citation type="journal article" date="2020" name="Stud. Mycol.">
        <title>101 Dothideomycetes genomes: a test case for predicting lifestyles and emergence of pathogens.</title>
        <authorList>
            <person name="Haridas S."/>
            <person name="Albert R."/>
            <person name="Binder M."/>
            <person name="Bloem J."/>
            <person name="Labutti K."/>
            <person name="Salamov A."/>
            <person name="Andreopoulos B."/>
            <person name="Baker S."/>
            <person name="Barry K."/>
            <person name="Bills G."/>
            <person name="Bluhm B."/>
            <person name="Cannon C."/>
            <person name="Castanera R."/>
            <person name="Culley D."/>
            <person name="Daum C."/>
            <person name="Ezra D."/>
            <person name="Gonzalez J."/>
            <person name="Henrissat B."/>
            <person name="Kuo A."/>
            <person name="Liang C."/>
            <person name="Lipzen A."/>
            <person name="Lutzoni F."/>
            <person name="Magnuson J."/>
            <person name="Mondo S."/>
            <person name="Nolan M."/>
            <person name="Ohm R."/>
            <person name="Pangilinan J."/>
            <person name="Park H.-J."/>
            <person name="Ramirez L."/>
            <person name="Alfaro M."/>
            <person name="Sun H."/>
            <person name="Tritt A."/>
            <person name="Yoshinaga Y."/>
            <person name="Zwiers L.-H."/>
            <person name="Turgeon B."/>
            <person name="Goodwin S."/>
            <person name="Spatafora J."/>
            <person name="Crous P."/>
            <person name="Grigoriev I."/>
        </authorList>
    </citation>
    <scope>NUCLEOTIDE SEQUENCE</scope>
    <source>
        <strain evidence="1">ATCC 200398</strain>
    </source>
</reference>
<comment type="caution">
    <text evidence="1">The sequence shown here is derived from an EMBL/GenBank/DDBJ whole genome shotgun (WGS) entry which is preliminary data.</text>
</comment>
<sequence>MARLLFFILAAIIEKCVNANRYPATSLEKRATCTPLAQGYEMIDDAPAINDAIKKCGNGGTIALPADQIYSIRSPIDFSTCRNCDFQLEGQLLFSSDPDYWDKQKAMISMSGVQGAKLRSLTGKGLIDGNARIFYQRNSDTYGRGLWKSPVFNLIRESSTNILIDNLTIKNMPFQFFRVDERSSNIRFTRLSVIAENQAWYMPWTRSDTIGFQFRNCSSITMDSINVDFKSVDTQPNAGACVGIDYGTSNININNIQCSTFDGVMIMFGTVVDDKPFPAAGDQTAKNIYISNYTAKSIVNGGFRNLPDYNYPVVSNLTYDGVTVTNGTSLIDDLCFKLDNGRSPGQCSVARSIYKQATFSDIWFKNFKGKVGPASLDCFNPQSTCDFHFDNWVNTTVL</sequence>
<accession>A0ACB6R9D6</accession>
<dbReference type="EMBL" id="MU003495">
    <property type="protein sequence ID" value="KAF2475869.1"/>
    <property type="molecule type" value="Genomic_DNA"/>
</dbReference>
<keyword evidence="2" id="KW-1185">Reference proteome</keyword>
<evidence type="ECO:0000313" key="1">
    <source>
        <dbReference type="EMBL" id="KAF2475869.1"/>
    </source>
</evidence>
<dbReference type="Proteomes" id="UP000799755">
    <property type="component" value="Unassembled WGS sequence"/>
</dbReference>
<proteinExistence type="predicted"/>
<organism evidence="1 2">
    <name type="scientific">Lindgomyces ingoldianus</name>
    <dbReference type="NCBI Taxonomy" id="673940"/>
    <lineage>
        <taxon>Eukaryota</taxon>
        <taxon>Fungi</taxon>
        <taxon>Dikarya</taxon>
        <taxon>Ascomycota</taxon>
        <taxon>Pezizomycotina</taxon>
        <taxon>Dothideomycetes</taxon>
        <taxon>Pleosporomycetidae</taxon>
        <taxon>Pleosporales</taxon>
        <taxon>Lindgomycetaceae</taxon>
        <taxon>Lindgomyces</taxon>
    </lineage>
</organism>
<gene>
    <name evidence="1" type="ORF">BDR25DRAFT_310322</name>
</gene>
<protein>
    <submittedName>
        <fullName evidence="1">Pectin lyase-like protein</fullName>
    </submittedName>
</protein>
<evidence type="ECO:0000313" key="2">
    <source>
        <dbReference type="Proteomes" id="UP000799755"/>
    </source>
</evidence>
<name>A0ACB6R9D6_9PLEO</name>